<evidence type="ECO:0000313" key="4">
    <source>
        <dbReference type="Proteomes" id="UP000294650"/>
    </source>
</evidence>
<keyword evidence="2" id="KW-0520">NAD</keyword>
<dbReference type="GO" id="GO:0048038">
    <property type="term" value="F:quinone binding"/>
    <property type="evidence" value="ECO:0007669"/>
    <property type="project" value="UniProtKB-UniRule"/>
</dbReference>
<organism evidence="3 4">
    <name type="scientific">Melghiribacillus thermohalophilus</name>
    <dbReference type="NCBI Taxonomy" id="1324956"/>
    <lineage>
        <taxon>Bacteria</taxon>
        <taxon>Bacillati</taxon>
        <taxon>Bacillota</taxon>
        <taxon>Bacilli</taxon>
        <taxon>Bacillales</taxon>
        <taxon>Bacillaceae</taxon>
        <taxon>Melghiribacillus</taxon>
    </lineage>
</organism>
<dbReference type="InterPro" id="IPR001457">
    <property type="entry name" value="NADH_UbQ/plastoQ_OxRdtase_su6"/>
</dbReference>
<keyword evidence="2" id="KW-1133">Transmembrane helix</keyword>
<evidence type="ECO:0000256" key="2">
    <source>
        <dbReference type="RuleBase" id="RU004429"/>
    </source>
</evidence>
<accession>A0A4R3NAW3</accession>
<dbReference type="EC" id="7.1.1.-" evidence="2"/>
<sequence>MNGEIIAFALLSAASVLGALAMLYVSKVVHMLLSLVLTFFSLAGIYVLLSAEFVAVVQVLIYSGAVSIMMIFGIMLTKHKDQENRPPNIKRSLITGAGIIVFFAAVYGAIRKVPFGEQTPNLHEANTEQIGIKIFSYYVIPFEVVSVVLLAALVGAILLARKEGDDQS</sequence>
<dbReference type="EMBL" id="SMAN01000002">
    <property type="protein sequence ID" value="TCT26419.1"/>
    <property type="molecule type" value="Genomic_DNA"/>
</dbReference>
<keyword evidence="2" id="KW-0472">Membrane</keyword>
<name>A0A4R3NAW3_9BACI</name>
<comment type="subcellular location">
    <subcellularLocation>
        <location evidence="2">Cell membrane</location>
        <topology evidence="2">Multi-pass membrane protein</topology>
    </subcellularLocation>
</comment>
<dbReference type="GO" id="GO:0005886">
    <property type="term" value="C:plasma membrane"/>
    <property type="evidence" value="ECO:0007669"/>
    <property type="project" value="UniProtKB-SubCell"/>
</dbReference>
<keyword evidence="2" id="KW-1003">Cell membrane</keyword>
<dbReference type="RefSeq" id="WP_132370776.1">
    <property type="nucleotide sequence ID" value="NZ_SMAN01000002.1"/>
</dbReference>
<protein>
    <recommendedName>
        <fullName evidence="2">NADH-quinone oxidoreductase subunit J</fullName>
        <ecNumber evidence="2">7.1.1.-</ecNumber>
    </recommendedName>
</protein>
<gene>
    <name evidence="3" type="ORF">EDD68_102121</name>
</gene>
<keyword evidence="2" id="KW-0812">Transmembrane</keyword>
<keyword evidence="2" id="KW-0874">Quinone</keyword>
<comment type="catalytic activity">
    <reaction evidence="2">
        <text>a quinone + NADH + 5 H(+)(in) = a quinol + NAD(+) + 4 H(+)(out)</text>
        <dbReference type="Rhea" id="RHEA:57888"/>
        <dbReference type="ChEBI" id="CHEBI:15378"/>
        <dbReference type="ChEBI" id="CHEBI:24646"/>
        <dbReference type="ChEBI" id="CHEBI:57540"/>
        <dbReference type="ChEBI" id="CHEBI:57945"/>
        <dbReference type="ChEBI" id="CHEBI:132124"/>
    </reaction>
</comment>
<dbReference type="OrthoDB" id="9814997at2"/>
<feature type="transmembrane region" description="Helical" evidence="2">
    <location>
        <begin position="32"/>
        <end position="49"/>
    </location>
</feature>
<dbReference type="GO" id="GO:0008137">
    <property type="term" value="F:NADH dehydrogenase (ubiquinone) activity"/>
    <property type="evidence" value="ECO:0007669"/>
    <property type="project" value="UniProtKB-UniRule"/>
</dbReference>
<feature type="transmembrane region" description="Helical" evidence="2">
    <location>
        <begin position="89"/>
        <end position="110"/>
    </location>
</feature>
<dbReference type="PANTHER" id="PTHR33269">
    <property type="entry name" value="NADH-UBIQUINONE OXIDOREDUCTASE CHAIN 6"/>
    <property type="match status" value="1"/>
</dbReference>
<dbReference type="Proteomes" id="UP000294650">
    <property type="component" value="Unassembled WGS sequence"/>
</dbReference>
<keyword evidence="4" id="KW-1185">Reference proteome</keyword>
<feature type="transmembrane region" description="Helical" evidence="2">
    <location>
        <begin position="6"/>
        <end position="25"/>
    </location>
</feature>
<proteinExistence type="inferred from homology"/>
<dbReference type="AlphaFoldDB" id="A0A4R3NAW3"/>
<comment type="caution">
    <text evidence="3">The sequence shown here is derived from an EMBL/GenBank/DDBJ whole genome shotgun (WGS) entry which is preliminary data.</text>
</comment>
<comment type="similarity">
    <text evidence="1 2">Belongs to the complex I subunit 6 family.</text>
</comment>
<dbReference type="Pfam" id="PF00499">
    <property type="entry name" value="Oxidored_q3"/>
    <property type="match status" value="1"/>
</dbReference>
<comment type="function">
    <text evidence="2">NDH-1 shuttles electrons from NADH, via FMN and iron-sulfur (Fe-S) centers, to quinones in the respiratory chain. Couples the redox reaction to proton translocation (for every two electrons transferred, four hydrogen ions are translocated across the cytoplasmic membrane), and thus conserves the redox energy in a proton gradient.</text>
</comment>
<dbReference type="NCBIfam" id="NF005168">
    <property type="entry name" value="PRK06638.2-3"/>
    <property type="match status" value="1"/>
</dbReference>
<feature type="transmembrane region" description="Helical" evidence="2">
    <location>
        <begin position="55"/>
        <end position="77"/>
    </location>
</feature>
<dbReference type="Gene3D" id="1.20.120.1200">
    <property type="entry name" value="NADH-ubiquinone/plastoquinone oxidoreductase chain 6, subunit NuoJ"/>
    <property type="match status" value="1"/>
</dbReference>
<evidence type="ECO:0000256" key="1">
    <source>
        <dbReference type="ARBA" id="ARBA00005698"/>
    </source>
</evidence>
<dbReference type="PANTHER" id="PTHR33269:SF17">
    <property type="entry name" value="NADH-UBIQUINONE OXIDOREDUCTASE CHAIN 6"/>
    <property type="match status" value="1"/>
</dbReference>
<dbReference type="InterPro" id="IPR042106">
    <property type="entry name" value="Nuo/plastoQ_OxRdtase_6_NuoJ"/>
</dbReference>
<evidence type="ECO:0000313" key="3">
    <source>
        <dbReference type="EMBL" id="TCT26419.1"/>
    </source>
</evidence>
<feature type="transmembrane region" description="Helical" evidence="2">
    <location>
        <begin position="135"/>
        <end position="160"/>
    </location>
</feature>
<reference evidence="3 4" key="1">
    <citation type="submission" date="2019-03" db="EMBL/GenBank/DDBJ databases">
        <title>Genomic Encyclopedia of Type Strains, Phase IV (KMG-IV): sequencing the most valuable type-strain genomes for metagenomic binning, comparative biology and taxonomic classification.</title>
        <authorList>
            <person name="Goeker M."/>
        </authorList>
    </citation>
    <scope>NUCLEOTIDE SEQUENCE [LARGE SCALE GENOMIC DNA]</scope>
    <source>
        <strain evidence="3 4">DSM 25894</strain>
    </source>
</reference>